<proteinExistence type="predicted"/>
<keyword evidence="1" id="KW-0812">Transmembrane</keyword>
<reference evidence="2 3" key="1">
    <citation type="submission" date="2016-06" db="EMBL/GenBank/DDBJ databases">
        <title>Revisiting the taxonomy of the Elizabethkingia Genus based on Whole-Genome Sequencing, Optical Mapping, and MALDI-TOF.</title>
        <authorList>
            <person name="Nicholson A.C."/>
        </authorList>
    </citation>
    <scope>NUCLEOTIDE SEQUENCE [LARGE SCALE GENOMIC DNA]</scope>
    <source>
        <strain evidence="2 3">G4070</strain>
    </source>
</reference>
<gene>
    <name evidence="2" type="ORF">BAZ10_18460</name>
</gene>
<organism evidence="2 3">
    <name type="scientific">Elizabethkingia occulta</name>
    <dbReference type="NCBI Taxonomy" id="1867263"/>
    <lineage>
        <taxon>Bacteria</taxon>
        <taxon>Pseudomonadati</taxon>
        <taxon>Bacteroidota</taxon>
        <taxon>Flavobacteriia</taxon>
        <taxon>Flavobacteriales</taxon>
        <taxon>Weeksellaceae</taxon>
        <taxon>Elizabethkingia</taxon>
    </lineage>
</organism>
<feature type="transmembrane region" description="Helical" evidence="1">
    <location>
        <begin position="41"/>
        <end position="61"/>
    </location>
</feature>
<sequence>MKRKSPHILNTSSNLLGFCLVIITSLKVAKLSKGTYLDDFAAVASLLLMASCILSFLAIRTESEKKAYKFERIADLFFIIALTALAISVIIIVFLDLIN</sequence>
<keyword evidence="1" id="KW-0472">Membrane</keyword>
<keyword evidence="1" id="KW-1133">Transmembrane helix</keyword>
<feature type="transmembrane region" description="Helical" evidence="1">
    <location>
        <begin position="73"/>
        <end position="95"/>
    </location>
</feature>
<protein>
    <submittedName>
        <fullName evidence="2">Uncharacterized protein</fullName>
    </submittedName>
</protein>
<dbReference type="Proteomes" id="UP000190813">
    <property type="component" value="Unassembled WGS sequence"/>
</dbReference>
<accession>A0A1T3MWU9</accession>
<evidence type="ECO:0000313" key="3">
    <source>
        <dbReference type="Proteomes" id="UP000190813"/>
    </source>
</evidence>
<keyword evidence="3" id="KW-1185">Reference proteome</keyword>
<dbReference type="RefSeq" id="WP_078770547.1">
    <property type="nucleotide sequence ID" value="NZ_CBCSBR010000011.1"/>
</dbReference>
<comment type="caution">
    <text evidence="2">The sequence shown here is derived from an EMBL/GenBank/DDBJ whole genome shotgun (WGS) entry which is preliminary data.</text>
</comment>
<name>A0A1T3MWU9_9FLAO</name>
<dbReference type="EMBL" id="MAHX01000003">
    <property type="protein sequence ID" value="OPC69044.1"/>
    <property type="molecule type" value="Genomic_DNA"/>
</dbReference>
<dbReference type="AlphaFoldDB" id="A0A1T3MWU9"/>
<evidence type="ECO:0000313" key="2">
    <source>
        <dbReference type="EMBL" id="OPC69044.1"/>
    </source>
</evidence>
<evidence type="ECO:0000256" key="1">
    <source>
        <dbReference type="SAM" id="Phobius"/>
    </source>
</evidence>